<name>A0A6I9ST70_SESIN</name>
<dbReference type="Gramene" id="SIN_1021163.t">
    <property type="protein sequence ID" value="SIN_1021163.t"/>
    <property type="gene ID" value="SIN_1021163"/>
</dbReference>
<dbReference type="GeneID" id="105156067"/>
<evidence type="ECO:0000313" key="2">
    <source>
        <dbReference type="Proteomes" id="UP000504604"/>
    </source>
</evidence>
<protein>
    <submittedName>
        <fullName evidence="3">Uncharacterized protein LOC105156067</fullName>
    </submittedName>
</protein>
<evidence type="ECO:0000313" key="3">
    <source>
        <dbReference type="RefSeq" id="XP_011070402.1"/>
    </source>
</evidence>
<organism evidence="2 3">
    <name type="scientific">Sesamum indicum</name>
    <name type="common">Oriental sesame</name>
    <name type="synonym">Sesamum orientale</name>
    <dbReference type="NCBI Taxonomy" id="4182"/>
    <lineage>
        <taxon>Eukaryota</taxon>
        <taxon>Viridiplantae</taxon>
        <taxon>Streptophyta</taxon>
        <taxon>Embryophyta</taxon>
        <taxon>Tracheophyta</taxon>
        <taxon>Spermatophyta</taxon>
        <taxon>Magnoliopsida</taxon>
        <taxon>eudicotyledons</taxon>
        <taxon>Gunneridae</taxon>
        <taxon>Pentapetalae</taxon>
        <taxon>asterids</taxon>
        <taxon>lamiids</taxon>
        <taxon>Lamiales</taxon>
        <taxon>Pedaliaceae</taxon>
        <taxon>Sesamum</taxon>
    </lineage>
</organism>
<dbReference type="RefSeq" id="XP_011070402.1">
    <property type="nucleotide sequence ID" value="XM_011072100.2"/>
</dbReference>
<feature type="region of interest" description="Disordered" evidence="1">
    <location>
        <begin position="21"/>
        <end position="57"/>
    </location>
</feature>
<dbReference type="OrthoDB" id="1936495at2759"/>
<reference evidence="3" key="1">
    <citation type="submission" date="2025-08" db="UniProtKB">
        <authorList>
            <consortium name="RefSeq"/>
        </authorList>
    </citation>
    <scope>IDENTIFICATION</scope>
</reference>
<dbReference type="PANTHER" id="PTHR34683">
    <property type="entry name" value="EXPRESSED PROTEIN-RELATED"/>
    <property type="match status" value="1"/>
</dbReference>
<evidence type="ECO:0000256" key="1">
    <source>
        <dbReference type="SAM" id="MobiDB-lite"/>
    </source>
</evidence>
<dbReference type="FunCoup" id="A0A6I9ST70">
    <property type="interactions" value="3"/>
</dbReference>
<proteinExistence type="predicted"/>
<dbReference type="KEGG" id="sind:105156067"/>
<dbReference type="InParanoid" id="A0A6I9ST70"/>
<dbReference type="Proteomes" id="UP000504604">
    <property type="component" value="Linkage group LG2"/>
</dbReference>
<sequence>MKGPCSVIASSVIAASTVVLSSSPSSFTPGDRDLPVNPSITQKGKSMSAGAPSPEKGKFAPNFDGLRFIETLITAHR</sequence>
<accession>A0A6I9ST70</accession>
<dbReference type="PANTHER" id="PTHR34683:SF3">
    <property type="entry name" value="CASP-LIKE PROTEIN"/>
    <property type="match status" value="1"/>
</dbReference>
<gene>
    <name evidence="3" type="primary">LOC105156067</name>
</gene>
<keyword evidence="2" id="KW-1185">Reference proteome</keyword>
<dbReference type="AlphaFoldDB" id="A0A6I9ST70"/>